<reference evidence="2" key="4">
    <citation type="submission" date="2025-05" db="UniProtKB">
        <authorList>
            <consortium name="EnsemblFungi"/>
        </authorList>
    </citation>
    <scope>IDENTIFICATION</scope>
    <source>
        <strain evidence="2">isolate 1-1 / race 1 (BBBD)</strain>
    </source>
</reference>
<dbReference type="EnsemblFungi" id="PTTG_29970-t43_1">
    <property type="protein sequence ID" value="PTTG_29970-t43_1-p1"/>
    <property type="gene ID" value="PTTG_29970"/>
</dbReference>
<reference evidence="2 3" key="3">
    <citation type="journal article" date="2017" name="G3 (Bethesda)">
        <title>Comparative analysis highlights variable genome content of wheat rusts and divergence of the mating loci.</title>
        <authorList>
            <person name="Cuomo C.A."/>
            <person name="Bakkeren G."/>
            <person name="Khalil H.B."/>
            <person name="Panwar V."/>
            <person name="Joly D."/>
            <person name="Linning R."/>
            <person name="Sakthikumar S."/>
            <person name="Song X."/>
            <person name="Adiconis X."/>
            <person name="Fan L."/>
            <person name="Goldberg J.M."/>
            <person name="Levin J.Z."/>
            <person name="Young S."/>
            <person name="Zeng Q."/>
            <person name="Anikster Y."/>
            <person name="Bruce M."/>
            <person name="Wang M."/>
            <person name="Yin C."/>
            <person name="McCallum B."/>
            <person name="Szabo L.J."/>
            <person name="Hulbert S."/>
            <person name="Chen X."/>
            <person name="Fellers J.P."/>
        </authorList>
    </citation>
    <scope>NUCLEOTIDE SEQUENCE</scope>
    <source>
        <strain evidence="3">Isolate 1-1 / race 1 (BBBD)</strain>
        <strain evidence="2">isolate 1-1 / race 1 (BBBD)</strain>
    </source>
</reference>
<protein>
    <submittedName>
        <fullName evidence="1 2">Uncharacterized protein</fullName>
    </submittedName>
</protein>
<dbReference type="VEuPathDB" id="FungiDB:PTTG_29970"/>
<evidence type="ECO:0000313" key="2">
    <source>
        <dbReference type="EnsemblFungi" id="PTTG_29970-t43_1-p1"/>
    </source>
</evidence>
<dbReference type="AlphaFoldDB" id="A0A180G0T6"/>
<dbReference type="EMBL" id="ADAS02001293">
    <property type="protein sequence ID" value="OAV86316.1"/>
    <property type="molecule type" value="Genomic_DNA"/>
</dbReference>
<reference evidence="1" key="2">
    <citation type="submission" date="2016-05" db="EMBL/GenBank/DDBJ databases">
        <title>Comparative analysis highlights variable genome content of wheat rusts and divergence of the mating loci.</title>
        <authorList>
            <person name="Cuomo C.A."/>
            <person name="Bakkeren G."/>
            <person name="Szabo L."/>
            <person name="Khalil H."/>
            <person name="Joly D."/>
            <person name="Goldberg J."/>
            <person name="Young S."/>
            <person name="Zeng Q."/>
            <person name="Fellers J."/>
        </authorList>
    </citation>
    <scope>NUCLEOTIDE SEQUENCE [LARGE SCALE GENOMIC DNA]</scope>
    <source>
        <strain evidence="1">1-1 BBBD Race 1</strain>
    </source>
</reference>
<organism evidence="1">
    <name type="scientific">Puccinia triticina (isolate 1-1 / race 1 (BBBD))</name>
    <name type="common">Brown leaf rust fungus</name>
    <dbReference type="NCBI Taxonomy" id="630390"/>
    <lineage>
        <taxon>Eukaryota</taxon>
        <taxon>Fungi</taxon>
        <taxon>Dikarya</taxon>
        <taxon>Basidiomycota</taxon>
        <taxon>Pucciniomycotina</taxon>
        <taxon>Pucciniomycetes</taxon>
        <taxon>Pucciniales</taxon>
        <taxon>Pucciniaceae</taxon>
        <taxon>Puccinia</taxon>
    </lineage>
</organism>
<accession>A0A180G0T6</accession>
<gene>
    <name evidence="1" type="ORF">PTTG_29970</name>
</gene>
<sequence length="99" mass="10893">MSLTFAEPSELDNMYPLIPNLKDVVQEVLVPHGTKLAPSTLQMVQWLGGASPKFDTNPHCFTIPGHTMADTFAFAAAMQDTVQWTLENLVPPKIPGEKK</sequence>
<reference evidence="1" key="1">
    <citation type="submission" date="2009-11" db="EMBL/GenBank/DDBJ databases">
        <authorList>
            <consortium name="The Broad Institute Genome Sequencing Platform"/>
            <person name="Ward D."/>
            <person name="Feldgarden M."/>
            <person name="Earl A."/>
            <person name="Young S.K."/>
            <person name="Zeng Q."/>
            <person name="Koehrsen M."/>
            <person name="Alvarado L."/>
            <person name="Berlin A."/>
            <person name="Bochicchio J."/>
            <person name="Borenstein D."/>
            <person name="Chapman S.B."/>
            <person name="Chen Z."/>
            <person name="Engels R."/>
            <person name="Freedman E."/>
            <person name="Gellesch M."/>
            <person name="Goldberg J."/>
            <person name="Griggs A."/>
            <person name="Gujja S."/>
            <person name="Heilman E."/>
            <person name="Heiman D."/>
            <person name="Hepburn T."/>
            <person name="Howarth C."/>
            <person name="Jen D."/>
            <person name="Larson L."/>
            <person name="Lewis B."/>
            <person name="Mehta T."/>
            <person name="Park D."/>
            <person name="Pearson M."/>
            <person name="Roberts A."/>
            <person name="Saif S."/>
            <person name="Shea T."/>
            <person name="Shenoy N."/>
            <person name="Sisk P."/>
            <person name="Stolte C."/>
            <person name="Sykes S."/>
            <person name="Thomson T."/>
            <person name="Walk T."/>
            <person name="White J."/>
            <person name="Yandava C."/>
            <person name="Izard J."/>
            <person name="Baranova O.V."/>
            <person name="Blanton J.M."/>
            <person name="Tanner A.C."/>
            <person name="Dewhirst F.E."/>
            <person name="Haas B."/>
            <person name="Nusbaum C."/>
            <person name="Birren B."/>
        </authorList>
    </citation>
    <scope>NUCLEOTIDE SEQUENCE [LARGE SCALE GENOMIC DNA]</scope>
    <source>
        <strain evidence="1">1-1 BBBD Race 1</strain>
    </source>
</reference>
<name>A0A180G0T6_PUCT1</name>
<proteinExistence type="predicted"/>
<dbReference type="Proteomes" id="UP000005240">
    <property type="component" value="Unassembled WGS sequence"/>
</dbReference>
<evidence type="ECO:0000313" key="1">
    <source>
        <dbReference type="EMBL" id="OAV86316.1"/>
    </source>
</evidence>
<keyword evidence="3" id="KW-1185">Reference proteome</keyword>
<evidence type="ECO:0000313" key="3">
    <source>
        <dbReference type="Proteomes" id="UP000005240"/>
    </source>
</evidence>